<evidence type="ECO:0000256" key="4">
    <source>
        <dbReference type="ARBA" id="ARBA00022448"/>
    </source>
</evidence>
<evidence type="ECO:0000256" key="5">
    <source>
        <dbReference type="ARBA" id="ARBA00022475"/>
    </source>
</evidence>
<dbReference type="InterPro" id="IPR038221">
    <property type="entry name" value="YidC_periplasmic_sf"/>
</dbReference>
<evidence type="ECO:0000259" key="15">
    <source>
        <dbReference type="Pfam" id="PF02096"/>
    </source>
</evidence>
<dbReference type="PRINTS" id="PR00701">
    <property type="entry name" value="60KDINNERMP"/>
</dbReference>
<keyword evidence="9 13" id="KW-0472">Membrane</keyword>
<dbReference type="AlphaFoldDB" id="Q02A40"/>
<keyword evidence="7 13" id="KW-0653">Protein transport</keyword>
<dbReference type="CDD" id="cd19961">
    <property type="entry name" value="EcYidC-like_peri"/>
    <property type="match status" value="1"/>
</dbReference>
<dbReference type="NCBIfam" id="TIGR03592">
    <property type="entry name" value="yidC_oxa1_cterm"/>
    <property type="match status" value="1"/>
</dbReference>
<dbReference type="HAMAP" id="MF_01810">
    <property type="entry name" value="YidC_type1"/>
    <property type="match status" value="1"/>
</dbReference>
<name>Q02A40_SOLUE</name>
<dbReference type="GO" id="GO:0015031">
    <property type="term" value="P:protein transport"/>
    <property type="evidence" value="ECO:0007669"/>
    <property type="project" value="UniProtKB-KW"/>
</dbReference>
<feature type="transmembrane region" description="Helical" evidence="13">
    <location>
        <begin position="372"/>
        <end position="391"/>
    </location>
</feature>
<comment type="subunit">
    <text evidence="13">Interacts with the Sec translocase complex via SecD. Specifically interacts with transmembrane segments of nascent integral membrane proteins during membrane integration.</text>
</comment>
<proteinExistence type="inferred from homology"/>
<dbReference type="PANTHER" id="PTHR12428">
    <property type="entry name" value="OXA1"/>
    <property type="match status" value="1"/>
</dbReference>
<comment type="similarity">
    <text evidence="2 13">Belongs to the OXA1/ALB3/YidC family. Type 1 subfamily.</text>
</comment>
<dbReference type="STRING" id="234267.Acid_1090"/>
<dbReference type="CDD" id="cd20070">
    <property type="entry name" value="5TM_YidC_Alb3"/>
    <property type="match status" value="1"/>
</dbReference>
<feature type="transmembrane region" description="Helical" evidence="13">
    <location>
        <begin position="26"/>
        <end position="44"/>
    </location>
</feature>
<evidence type="ECO:0000313" key="17">
    <source>
        <dbReference type="EMBL" id="ABJ82086.1"/>
    </source>
</evidence>
<dbReference type="Gene3D" id="2.70.98.90">
    <property type="match status" value="1"/>
</dbReference>
<evidence type="ECO:0000256" key="10">
    <source>
        <dbReference type="ARBA" id="ARBA00023186"/>
    </source>
</evidence>
<keyword evidence="6 13" id="KW-0812">Transmembrane</keyword>
<dbReference type="GO" id="GO:0005886">
    <property type="term" value="C:plasma membrane"/>
    <property type="evidence" value="ECO:0007669"/>
    <property type="project" value="UniProtKB-SubCell"/>
</dbReference>
<dbReference type="FunCoup" id="Q02A40">
    <property type="interactions" value="325"/>
</dbReference>
<protein>
    <recommendedName>
        <fullName evidence="3 13">Membrane protein insertase YidC</fullName>
    </recommendedName>
    <alternativeName>
        <fullName evidence="12 13">Foldase YidC</fullName>
    </alternativeName>
    <alternativeName>
        <fullName evidence="11 13">Membrane integrase YidC</fullName>
    </alternativeName>
    <alternativeName>
        <fullName evidence="13">Membrane protein YidC</fullName>
    </alternativeName>
</protein>
<dbReference type="InterPro" id="IPR001708">
    <property type="entry name" value="YidC/ALB3/OXA1/COX18"/>
</dbReference>
<evidence type="ECO:0000256" key="8">
    <source>
        <dbReference type="ARBA" id="ARBA00022989"/>
    </source>
</evidence>
<evidence type="ECO:0000256" key="14">
    <source>
        <dbReference type="SAM" id="MobiDB-lite"/>
    </source>
</evidence>
<dbReference type="InterPro" id="IPR028053">
    <property type="entry name" value="Membr_insert_YidC_N"/>
</dbReference>
<evidence type="ECO:0000256" key="11">
    <source>
        <dbReference type="ARBA" id="ARBA00033245"/>
    </source>
</evidence>
<reference evidence="17" key="1">
    <citation type="submission" date="2006-10" db="EMBL/GenBank/DDBJ databases">
        <title>Complete sequence of Solibacter usitatus Ellin6076.</title>
        <authorList>
            <consortium name="US DOE Joint Genome Institute"/>
            <person name="Copeland A."/>
            <person name="Lucas S."/>
            <person name="Lapidus A."/>
            <person name="Barry K."/>
            <person name="Detter J.C."/>
            <person name="Glavina del Rio T."/>
            <person name="Hammon N."/>
            <person name="Israni S."/>
            <person name="Dalin E."/>
            <person name="Tice H."/>
            <person name="Pitluck S."/>
            <person name="Thompson L.S."/>
            <person name="Brettin T."/>
            <person name="Bruce D."/>
            <person name="Han C."/>
            <person name="Tapia R."/>
            <person name="Gilna P."/>
            <person name="Schmutz J."/>
            <person name="Larimer F."/>
            <person name="Land M."/>
            <person name="Hauser L."/>
            <person name="Kyrpides N."/>
            <person name="Mikhailova N."/>
            <person name="Janssen P.H."/>
            <person name="Kuske C.R."/>
            <person name="Richardson P."/>
        </authorList>
    </citation>
    <scope>NUCLEOTIDE SEQUENCE</scope>
    <source>
        <strain evidence="17">Ellin6076</strain>
    </source>
</reference>
<keyword evidence="8 13" id="KW-1133">Transmembrane helix</keyword>
<gene>
    <name evidence="13" type="primary">yidC</name>
    <name evidence="17" type="ordered locus">Acid_1090</name>
</gene>
<dbReference type="GO" id="GO:0051205">
    <property type="term" value="P:protein insertion into membrane"/>
    <property type="evidence" value="ECO:0007669"/>
    <property type="project" value="TreeGrafter"/>
</dbReference>
<evidence type="ECO:0000256" key="9">
    <source>
        <dbReference type="ARBA" id="ARBA00023136"/>
    </source>
</evidence>
<evidence type="ECO:0000256" key="12">
    <source>
        <dbReference type="ARBA" id="ARBA00033342"/>
    </source>
</evidence>
<evidence type="ECO:0000256" key="3">
    <source>
        <dbReference type="ARBA" id="ARBA00015325"/>
    </source>
</evidence>
<comment type="function">
    <text evidence="13">Required for the insertion and/or proper folding and/or complex formation of integral membrane proteins into the membrane. Involved in integration of membrane proteins that insert both dependently and independently of the Sec translocase complex, as well as at least some lipoproteins. Aids folding of multispanning membrane proteins.</text>
</comment>
<evidence type="ECO:0000256" key="13">
    <source>
        <dbReference type="HAMAP-Rule" id="MF_01810"/>
    </source>
</evidence>
<dbReference type="OrthoDB" id="9780552at2"/>
<dbReference type="InParanoid" id="Q02A40"/>
<feature type="domain" description="Membrane insertase YidC/Oxa/ALB C-terminal" evidence="15">
    <location>
        <begin position="373"/>
        <end position="559"/>
    </location>
</feature>
<keyword evidence="5 13" id="KW-1003">Cell membrane</keyword>
<keyword evidence="4 13" id="KW-0813">Transport</keyword>
<sequence length="579" mass="63603">MSESVNGGSNNTAQPPKKELSMEVRLLLAFILMGAVMFLTPYIFPTPKPPAKKDAATTAAVTPSPAAADASNPAATAPSGPAVVEAGSLPADATQQKPEPAFVINTDLYRVVLSNQGATVRSWQLKRYKGNDSKPLDLVNSVSGLDFPFSLYFPGQKPASNVNWTWYKQTGDADGLGVTYEYSDGHVVVRKVVRFQKDSYLSMVSCEVTLDGKPIPHLLQWRGGFGDLTLTNAAAGQRTLYFDLTTNKLVEQNPKAAAKGPITSEGTFSFAGIADTYFAAVFLPEGNGRMQQVTFADTVRTPTSETPLPLSGVAVGDGPPIRFELFVGPKDVDMLRKINPKLEQVVDFGWLSVLAKPLFLIVNYVNDTLVHNFGWAIVLVTIAINFILFPLKLSNMKSMRKMQALKPQVDAINAKYKNVGLRDPRAADKNQETMDLYKKHGVNPMGGCLPMVLQIPFFFAFYKVFTVSVEMRGAPWLWVSDLSQPETLPIKILPLVMIASQFVMQRMTPQPAGDPAQQKMMMFMPLVFGFMFYNFPSGLVLYYLTSNLVSMGQQWFFNKTSMATLAAESIAPPKKNGRK</sequence>
<evidence type="ECO:0000256" key="7">
    <source>
        <dbReference type="ARBA" id="ARBA00022927"/>
    </source>
</evidence>
<organism evidence="17">
    <name type="scientific">Solibacter usitatus (strain Ellin6076)</name>
    <dbReference type="NCBI Taxonomy" id="234267"/>
    <lineage>
        <taxon>Bacteria</taxon>
        <taxon>Pseudomonadati</taxon>
        <taxon>Acidobacteriota</taxon>
        <taxon>Terriglobia</taxon>
        <taxon>Bryobacterales</taxon>
        <taxon>Solibacteraceae</taxon>
        <taxon>Candidatus Solibacter</taxon>
    </lineage>
</organism>
<dbReference type="Pfam" id="PF02096">
    <property type="entry name" value="60KD_IMP"/>
    <property type="match status" value="1"/>
</dbReference>
<dbReference type="eggNOG" id="COG0706">
    <property type="taxonomic scope" value="Bacteria"/>
</dbReference>
<dbReference type="InterPro" id="IPR028055">
    <property type="entry name" value="YidC/Oxa/ALB_C"/>
</dbReference>
<dbReference type="PANTHER" id="PTHR12428:SF65">
    <property type="entry name" value="CYTOCHROME C OXIDASE ASSEMBLY PROTEIN COX18, MITOCHONDRIAL"/>
    <property type="match status" value="1"/>
</dbReference>
<feature type="compositionally biased region" description="Low complexity" evidence="14">
    <location>
        <begin position="56"/>
        <end position="79"/>
    </location>
</feature>
<feature type="transmembrane region" description="Helical" evidence="13">
    <location>
        <begin position="448"/>
        <end position="468"/>
    </location>
</feature>
<dbReference type="Pfam" id="PF14849">
    <property type="entry name" value="YidC_periplas"/>
    <property type="match status" value="1"/>
</dbReference>
<evidence type="ECO:0000256" key="6">
    <source>
        <dbReference type="ARBA" id="ARBA00022692"/>
    </source>
</evidence>
<feature type="transmembrane region" description="Helical" evidence="13">
    <location>
        <begin position="525"/>
        <end position="545"/>
    </location>
</feature>
<feature type="domain" description="Membrane insertase YidC N-terminal" evidence="16">
    <location>
        <begin position="103"/>
        <end position="360"/>
    </location>
</feature>
<dbReference type="HOGENOM" id="CLU_016535_3_0_0"/>
<dbReference type="InterPro" id="IPR019998">
    <property type="entry name" value="Membr_insert_YidC"/>
</dbReference>
<evidence type="ECO:0000256" key="2">
    <source>
        <dbReference type="ARBA" id="ARBA00010527"/>
    </source>
</evidence>
<evidence type="ECO:0000256" key="1">
    <source>
        <dbReference type="ARBA" id="ARBA00004429"/>
    </source>
</evidence>
<dbReference type="KEGG" id="sus:Acid_1090"/>
<dbReference type="PRINTS" id="PR01900">
    <property type="entry name" value="YIDCPROTEIN"/>
</dbReference>
<dbReference type="InterPro" id="IPR047196">
    <property type="entry name" value="YidC_ALB_C"/>
</dbReference>
<dbReference type="NCBIfam" id="TIGR03593">
    <property type="entry name" value="yidC_nterm"/>
    <property type="match status" value="1"/>
</dbReference>
<feature type="region of interest" description="Disordered" evidence="14">
    <location>
        <begin position="49"/>
        <end position="85"/>
    </location>
</feature>
<keyword evidence="10 13" id="KW-0143">Chaperone</keyword>
<dbReference type="EMBL" id="CP000473">
    <property type="protein sequence ID" value="ABJ82086.1"/>
    <property type="molecule type" value="Genomic_DNA"/>
</dbReference>
<dbReference type="GO" id="GO:0032977">
    <property type="term" value="F:membrane insertase activity"/>
    <property type="evidence" value="ECO:0007669"/>
    <property type="project" value="InterPro"/>
</dbReference>
<accession>Q02A40</accession>
<evidence type="ECO:0000259" key="16">
    <source>
        <dbReference type="Pfam" id="PF14849"/>
    </source>
</evidence>
<comment type="subcellular location">
    <subcellularLocation>
        <location evidence="1">Cell inner membrane</location>
        <topology evidence="1">Multi-pass membrane protein</topology>
    </subcellularLocation>
    <subcellularLocation>
        <location evidence="13">Cell membrane</location>
        <topology evidence="13">Multi-pass membrane protein</topology>
    </subcellularLocation>
</comment>